<evidence type="ECO:0000313" key="4">
    <source>
        <dbReference type="EMBL" id="UTI63094.1"/>
    </source>
</evidence>
<dbReference type="InterPro" id="IPR000182">
    <property type="entry name" value="GNAT_dom"/>
</dbReference>
<dbReference type="Gene3D" id="3.40.630.30">
    <property type="match status" value="1"/>
</dbReference>
<dbReference type="PANTHER" id="PTHR43877">
    <property type="entry name" value="AMINOALKYLPHOSPHONATE N-ACETYLTRANSFERASE-RELATED-RELATED"/>
    <property type="match status" value="1"/>
</dbReference>
<keyword evidence="1" id="KW-0808">Transferase</keyword>
<proteinExistence type="predicted"/>
<dbReference type="SUPFAM" id="SSF55729">
    <property type="entry name" value="Acyl-CoA N-acyltransferases (Nat)"/>
    <property type="match status" value="1"/>
</dbReference>
<dbReference type="EMBL" id="CP098502">
    <property type="protein sequence ID" value="UTI63094.1"/>
    <property type="molecule type" value="Genomic_DNA"/>
</dbReference>
<keyword evidence="2" id="KW-0012">Acyltransferase</keyword>
<organism evidence="4 5">
    <name type="scientific">Paraconexibacter antarcticus</name>
    <dbReference type="NCBI Taxonomy" id="2949664"/>
    <lineage>
        <taxon>Bacteria</taxon>
        <taxon>Bacillati</taxon>
        <taxon>Actinomycetota</taxon>
        <taxon>Thermoleophilia</taxon>
        <taxon>Solirubrobacterales</taxon>
        <taxon>Paraconexibacteraceae</taxon>
        <taxon>Paraconexibacter</taxon>
    </lineage>
</organism>
<sequence length="156" mass="16480">MRLTVEFRPAAVDSGEGRELAGAMAAEIAEIYDGLVLDGPDMPKAGAAELGPPGGTFLVGWAGEEAVCCGGVKRLPDGTCEIKRMYVAPAARGQGVARQLLHALEDAARALGYTVARLDTGPKQPHARTLYESEGYTEIANFNQNPIATYFAEKAL</sequence>
<protein>
    <submittedName>
        <fullName evidence="4">GNAT family N-acetyltransferase</fullName>
    </submittedName>
</protein>
<name>A0ABY5DNB0_9ACTN</name>
<dbReference type="CDD" id="cd04301">
    <property type="entry name" value="NAT_SF"/>
    <property type="match status" value="1"/>
</dbReference>
<evidence type="ECO:0000313" key="5">
    <source>
        <dbReference type="Proteomes" id="UP001056035"/>
    </source>
</evidence>
<evidence type="ECO:0000259" key="3">
    <source>
        <dbReference type="PROSITE" id="PS51186"/>
    </source>
</evidence>
<dbReference type="PANTHER" id="PTHR43877:SF2">
    <property type="entry name" value="AMINOALKYLPHOSPHONATE N-ACETYLTRANSFERASE-RELATED"/>
    <property type="match status" value="1"/>
</dbReference>
<evidence type="ECO:0000256" key="1">
    <source>
        <dbReference type="ARBA" id="ARBA00022679"/>
    </source>
</evidence>
<dbReference type="InterPro" id="IPR050832">
    <property type="entry name" value="Bact_Acetyltransf"/>
</dbReference>
<feature type="domain" description="N-acetyltransferase" evidence="3">
    <location>
        <begin position="5"/>
        <end position="156"/>
    </location>
</feature>
<gene>
    <name evidence="4" type="ORF">NBH00_17220</name>
</gene>
<dbReference type="Proteomes" id="UP001056035">
    <property type="component" value="Chromosome"/>
</dbReference>
<accession>A0ABY5DNB0</accession>
<keyword evidence="5" id="KW-1185">Reference proteome</keyword>
<dbReference type="InterPro" id="IPR016181">
    <property type="entry name" value="Acyl_CoA_acyltransferase"/>
</dbReference>
<evidence type="ECO:0000256" key="2">
    <source>
        <dbReference type="ARBA" id="ARBA00023315"/>
    </source>
</evidence>
<reference evidence="4 5" key="1">
    <citation type="submission" date="2022-06" db="EMBL/GenBank/DDBJ databases">
        <title>Paraconexibacter antarcticus.</title>
        <authorList>
            <person name="Kim C.S."/>
        </authorList>
    </citation>
    <scope>NUCLEOTIDE SEQUENCE [LARGE SCALE GENOMIC DNA]</scope>
    <source>
        <strain evidence="4 5">02-257</strain>
    </source>
</reference>
<dbReference type="PROSITE" id="PS51186">
    <property type="entry name" value="GNAT"/>
    <property type="match status" value="1"/>
</dbReference>
<dbReference type="Pfam" id="PF00583">
    <property type="entry name" value="Acetyltransf_1"/>
    <property type="match status" value="1"/>
</dbReference>
<dbReference type="RefSeq" id="WP_254569828.1">
    <property type="nucleotide sequence ID" value="NZ_CP098502.1"/>
</dbReference>